<dbReference type="RefSeq" id="WP_107958491.1">
    <property type="nucleotide sequence ID" value="NZ_QAOG01000004.1"/>
</dbReference>
<dbReference type="EMBL" id="QAOG01000004">
    <property type="protein sequence ID" value="PTQ59753.1"/>
    <property type="molecule type" value="Genomic_DNA"/>
</dbReference>
<sequence>MAYQPSDLEKLDAAIVSGIRSITFADGRKTEYQSLADMRAVRADVKAELAAAASQTSRRTRFIVGRVGRCR</sequence>
<dbReference type="Proteomes" id="UP000244189">
    <property type="component" value="Unassembled WGS sequence"/>
</dbReference>
<keyword evidence="2" id="KW-1185">Reference proteome</keyword>
<proteinExistence type="predicted"/>
<protein>
    <recommendedName>
        <fullName evidence="3">GpW protein</fullName>
    </recommendedName>
</protein>
<dbReference type="AlphaFoldDB" id="A0A2T5GKA1"/>
<evidence type="ECO:0000313" key="2">
    <source>
        <dbReference type="Proteomes" id="UP000244189"/>
    </source>
</evidence>
<comment type="caution">
    <text evidence="1">The sequence shown here is derived from an EMBL/GenBank/DDBJ whole genome shotgun (WGS) entry which is preliminary data.</text>
</comment>
<accession>A0A2T5GKA1</accession>
<dbReference type="NCBIfam" id="NF047331">
    <property type="entry name" value="phage_HTJ"/>
    <property type="match status" value="1"/>
</dbReference>
<evidence type="ECO:0008006" key="3">
    <source>
        <dbReference type="Google" id="ProtNLM"/>
    </source>
</evidence>
<organism evidence="1 2">
    <name type="scientific">Sphingomonas aurantiaca</name>
    <dbReference type="NCBI Taxonomy" id="185949"/>
    <lineage>
        <taxon>Bacteria</taxon>
        <taxon>Pseudomonadati</taxon>
        <taxon>Pseudomonadota</taxon>
        <taxon>Alphaproteobacteria</taxon>
        <taxon>Sphingomonadales</taxon>
        <taxon>Sphingomonadaceae</taxon>
        <taxon>Sphingomonas</taxon>
    </lineage>
</organism>
<gene>
    <name evidence="1" type="ORF">C8J26_2605</name>
</gene>
<name>A0A2T5GKA1_9SPHN</name>
<reference evidence="1 2" key="1">
    <citation type="submission" date="2018-04" db="EMBL/GenBank/DDBJ databases">
        <title>Genomic Encyclopedia of Type Strains, Phase III (KMG-III): the genomes of soil and plant-associated and newly described type strains.</title>
        <authorList>
            <person name="Whitman W."/>
        </authorList>
    </citation>
    <scope>NUCLEOTIDE SEQUENCE [LARGE SCALE GENOMIC DNA]</scope>
    <source>
        <strain evidence="1 2">MA101b</strain>
    </source>
</reference>
<evidence type="ECO:0000313" key="1">
    <source>
        <dbReference type="EMBL" id="PTQ59753.1"/>
    </source>
</evidence>